<feature type="region of interest" description="Disordered" evidence="1">
    <location>
        <begin position="1"/>
        <end position="91"/>
    </location>
</feature>
<sequence>MPHEQSLQPFAPPRASSNITQPFHTSIHPHHSDSSTSLLHTYTNYSLPLQSPMSSTGHPSPALPALEHTTNSGTSYTHTATFGDQQPSARKRFSNYGLGKLSDNVNDPYIASEGKCGSDDSDGDLSEGVISNAEVADNLLCVTQKKTECAAAAKAKEVVGHGKSKRSSKRSEARPRK</sequence>
<dbReference type="AlphaFoldDB" id="A0A5C3LMA5"/>
<keyword evidence="3" id="KW-1185">Reference proteome</keyword>
<dbReference type="EMBL" id="ML213640">
    <property type="protein sequence ID" value="TFK33895.1"/>
    <property type="molecule type" value="Genomic_DNA"/>
</dbReference>
<organism evidence="2 3">
    <name type="scientific">Crucibulum laeve</name>
    <dbReference type="NCBI Taxonomy" id="68775"/>
    <lineage>
        <taxon>Eukaryota</taxon>
        <taxon>Fungi</taxon>
        <taxon>Dikarya</taxon>
        <taxon>Basidiomycota</taxon>
        <taxon>Agaricomycotina</taxon>
        <taxon>Agaricomycetes</taxon>
        <taxon>Agaricomycetidae</taxon>
        <taxon>Agaricales</taxon>
        <taxon>Agaricineae</taxon>
        <taxon>Nidulariaceae</taxon>
        <taxon>Crucibulum</taxon>
    </lineage>
</organism>
<feature type="compositionally biased region" description="Polar residues" evidence="1">
    <location>
        <begin position="68"/>
        <end position="88"/>
    </location>
</feature>
<gene>
    <name evidence="2" type="ORF">BDQ12DRAFT_669921</name>
</gene>
<feature type="region of interest" description="Disordered" evidence="1">
    <location>
        <begin position="155"/>
        <end position="177"/>
    </location>
</feature>
<dbReference type="Proteomes" id="UP000308652">
    <property type="component" value="Unassembled WGS sequence"/>
</dbReference>
<evidence type="ECO:0000313" key="3">
    <source>
        <dbReference type="Proteomes" id="UP000308652"/>
    </source>
</evidence>
<feature type="compositionally biased region" description="Polar residues" evidence="1">
    <location>
        <begin position="15"/>
        <end position="24"/>
    </location>
</feature>
<name>A0A5C3LMA5_9AGAR</name>
<evidence type="ECO:0000313" key="2">
    <source>
        <dbReference type="EMBL" id="TFK33895.1"/>
    </source>
</evidence>
<accession>A0A5C3LMA5</accession>
<protein>
    <submittedName>
        <fullName evidence="2">Uncharacterized protein</fullName>
    </submittedName>
</protein>
<evidence type="ECO:0000256" key="1">
    <source>
        <dbReference type="SAM" id="MobiDB-lite"/>
    </source>
</evidence>
<reference evidence="2 3" key="1">
    <citation type="journal article" date="2019" name="Nat. Ecol. Evol.">
        <title>Megaphylogeny resolves global patterns of mushroom evolution.</title>
        <authorList>
            <person name="Varga T."/>
            <person name="Krizsan K."/>
            <person name="Foldi C."/>
            <person name="Dima B."/>
            <person name="Sanchez-Garcia M."/>
            <person name="Sanchez-Ramirez S."/>
            <person name="Szollosi G.J."/>
            <person name="Szarkandi J.G."/>
            <person name="Papp V."/>
            <person name="Albert L."/>
            <person name="Andreopoulos W."/>
            <person name="Angelini C."/>
            <person name="Antonin V."/>
            <person name="Barry K.W."/>
            <person name="Bougher N.L."/>
            <person name="Buchanan P."/>
            <person name="Buyck B."/>
            <person name="Bense V."/>
            <person name="Catcheside P."/>
            <person name="Chovatia M."/>
            <person name="Cooper J."/>
            <person name="Damon W."/>
            <person name="Desjardin D."/>
            <person name="Finy P."/>
            <person name="Geml J."/>
            <person name="Haridas S."/>
            <person name="Hughes K."/>
            <person name="Justo A."/>
            <person name="Karasinski D."/>
            <person name="Kautmanova I."/>
            <person name="Kiss B."/>
            <person name="Kocsube S."/>
            <person name="Kotiranta H."/>
            <person name="LaButti K.M."/>
            <person name="Lechner B.E."/>
            <person name="Liimatainen K."/>
            <person name="Lipzen A."/>
            <person name="Lukacs Z."/>
            <person name="Mihaltcheva S."/>
            <person name="Morgado L.N."/>
            <person name="Niskanen T."/>
            <person name="Noordeloos M.E."/>
            <person name="Ohm R.A."/>
            <person name="Ortiz-Santana B."/>
            <person name="Ovrebo C."/>
            <person name="Racz N."/>
            <person name="Riley R."/>
            <person name="Savchenko A."/>
            <person name="Shiryaev A."/>
            <person name="Soop K."/>
            <person name="Spirin V."/>
            <person name="Szebenyi C."/>
            <person name="Tomsovsky M."/>
            <person name="Tulloss R.E."/>
            <person name="Uehling J."/>
            <person name="Grigoriev I.V."/>
            <person name="Vagvolgyi C."/>
            <person name="Papp T."/>
            <person name="Martin F.M."/>
            <person name="Miettinen O."/>
            <person name="Hibbett D.S."/>
            <person name="Nagy L.G."/>
        </authorList>
    </citation>
    <scope>NUCLEOTIDE SEQUENCE [LARGE SCALE GENOMIC DNA]</scope>
    <source>
        <strain evidence="2 3">CBS 166.37</strain>
    </source>
</reference>
<feature type="compositionally biased region" description="Polar residues" evidence="1">
    <location>
        <begin position="42"/>
        <end position="58"/>
    </location>
</feature>
<proteinExistence type="predicted"/>